<evidence type="ECO:0000313" key="8">
    <source>
        <dbReference type="Proteomes" id="UP000027586"/>
    </source>
</evidence>
<evidence type="ECO:0000256" key="5">
    <source>
        <dbReference type="PIRSR" id="PIRSR602403-1"/>
    </source>
</evidence>
<dbReference type="OrthoDB" id="1844152at2759"/>
<dbReference type="GO" id="GO:0005506">
    <property type="term" value="F:iron ion binding"/>
    <property type="evidence" value="ECO:0007669"/>
    <property type="project" value="InterPro"/>
</dbReference>
<dbReference type="AlphaFoldDB" id="A0A068SBP8"/>
<name>A0A068SBP8_9FUNG</name>
<keyword evidence="4 5" id="KW-0408">Iron</keyword>
<evidence type="ECO:0000256" key="3">
    <source>
        <dbReference type="ARBA" id="ARBA00022723"/>
    </source>
</evidence>
<dbReference type="GO" id="GO:0004497">
    <property type="term" value="F:monooxygenase activity"/>
    <property type="evidence" value="ECO:0007669"/>
    <property type="project" value="UniProtKB-KW"/>
</dbReference>
<keyword evidence="6" id="KW-0560">Oxidoreductase</keyword>
<comment type="similarity">
    <text evidence="2 6">Belongs to the cytochrome P450 family.</text>
</comment>
<reference evidence="7" key="1">
    <citation type="submission" date="2013-08" db="EMBL/GenBank/DDBJ databases">
        <title>Gene expansion shapes genome architecture in the human pathogen Lichtheimia corymbifera: an evolutionary genomics analysis in the ancient terrestrial Mucorales (Mucoromycotina).</title>
        <authorList>
            <person name="Schwartze V.U."/>
            <person name="Winter S."/>
            <person name="Shelest E."/>
            <person name="Marcet-Houben M."/>
            <person name="Horn F."/>
            <person name="Wehner S."/>
            <person name="Hoffmann K."/>
            <person name="Riege K."/>
            <person name="Sammeth M."/>
            <person name="Nowrousian M."/>
            <person name="Valiante V."/>
            <person name="Linde J."/>
            <person name="Jacobsen I.D."/>
            <person name="Marz M."/>
            <person name="Brakhage A.A."/>
            <person name="Gabaldon T."/>
            <person name="Bocker S."/>
            <person name="Voigt K."/>
        </authorList>
    </citation>
    <scope>NUCLEOTIDE SEQUENCE [LARGE SCALE GENOMIC DNA]</scope>
    <source>
        <strain evidence="7">FSU 9682</strain>
    </source>
</reference>
<evidence type="ECO:0000256" key="1">
    <source>
        <dbReference type="ARBA" id="ARBA00001971"/>
    </source>
</evidence>
<dbReference type="Pfam" id="PF00067">
    <property type="entry name" value="p450"/>
    <property type="match status" value="1"/>
</dbReference>
<dbReference type="InterPro" id="IPR036396">
    <property type="entry name" value="Cyt_P450_sf"/>
</dbReference>
<dbReference type="PANTHER" id="PTHR46206:SF7">
    <property type="entry name" value="P450, PUTATIVE (EUROFUNG)-RELATED"/>
    <property type="match status" value="1"/>
</dbReference>
<dbReference type="InterPro" id="IPR002403">
    <property type="entry name" value="Cyt_P450_E_grp-IV"/>
</dbReference>
<sequence length="535" mass="60757">MYKAFLDNGIVSSIISTLDNKDISVFLNDPNHAKTRSVALVSFCTVIAAYALSRSRSHSKDKDTPMVPYTWPLIGSSREYRKDPEAFIKKWSSELGDVYKVHLFGRIQTVVSGKHVYCLQKDFDFQQGMSKTFDIWLLLDAPLGGRFTLDKIRHATIKFTRTKMLTNTPCVVKQLIAAEHEMIGDAQTPSEIANLYPLMEHLVAIASATNFVGPGLTKDKDLVETYKHLAVDVGSELGDGNEFLEAFPWISRLRMWYLGKYGNSVDKHRKRLLRAMKPIIDERLAAAENGIENPQDFIQDIIEESEITSGDPDKYILAVRWILVMIASAGHTTTENTTIILYRILQHPEVIDELLEEQRQVLEKHHGPDVKDNEDLATLFTGEVIKDLVKLDSVCRETMRLRSFYIDLPHTYVGKSPLALTNTCTIKPGEDVLLNMWLNHNRTAMQYDGLGDYNEFKPFRFVGLDRSSTKLGGDFLLFGLGTHACPGRWFAMHQTKTILSMLLRRYQITPQETIVFPIGNRSHVPSGKVTFQKRQ</sequence>
<accession>A0A068SBP8</accession>
<protein>
    <recommendedName>
        <fullName evidence="9">Cytochrome p450</fullName>
    </recommendedName>
</protein>
<evidence type="ECO:0000313" key="7">
    <source>
        <dbReference type="EMBL" id="CDH58661.1"/>
    </source>
</evidence>
<dbReference type="CDD" id="cd11041">
    <property type="entry name" value="CYP503A1-like"/>
    <property type="match status" value="1"/>
</dbReference>
<gene>
    <name evidence="7" type="ORF">LCOR_09513.1</name>
</gene>
<dbReference type="PROSITE" id="PS00086">
    <property type="entry name" value="CYTOCHROME_P450"/>
    <property type="match status" value="1"/>
</dbReference>
<dbReference type="Gene3D" id="1.10.630.10">
    <property type="entry name" value="Cytochrome P450"/>
    <property type="match status" value="1"/>
</dbReference>
<dbReference type="GO" id="GO:0016705">
    <property type="term" value="F:oxidoreductase activity, acting on paired donors, with incorporation or reduction of molecular oxygen"/>
    <property type="evidence" value="ECO:0007669"/>
    <property type="project" value="InterPro"/>
</dbReference>
<evidence type="ECO:0008006" key="9">
    <source>
        <dbReference type="Google" id="ProtNLM"/>
    </source>
</evidence>
<dbReference type="Proteomes" id="UP000027586">
    <property type="component" value="Unassembled WGS sequence"/>
</dbReference>
<keyword evidence="3 5" id="KW-0479">Metal-binding</keyword>
<organism evidence="7 8">
    <name type="scientific">Lichtheimia corymbifera JMRC:FSU:9682</name>
    <dbReference type="NCBI Taxonomy" id="1263082"/>
    <lineage>
        <taxon>Eukaryota</taxon>
        <taxon>Fungi</taxon>
        <taxon>Fungi incertae sedis</taxon>
        <taxon>Mucoromycota</taxon>
        <taxon>Mucoromycotina</taxon>
        <taxon>Mucoromycetes</taxon>
        <taxon>Mucorales</taxon>
        <taxon>Lichtheimiaceae</taxon>
        <taxon>Lichtheimia</taxon>
    </lineage>
</organism>
<evidence type="ECO:0000256" key="4">
    <source>
        <dbReference type="ARBA" id="ARBA00023004"/>
    </source>
</evidence>
<keyword evidence="8" id="KW-1185">Reference proteome</keyword>
<keyword evidence="5 6" id="KW-0349">Heme</keyword>
<dbReference type="PANTHER" id="PTHR46206">
    <property type="entry name" value="CYTOCHROME P450"/>
    <property type="match status" value="1"/>
</dbReference>
<dbReference type="InterPro" id="IPR017972">
    <property type="entry name" value="Cyt_P450_CS"/>
</dbReference>
<feature type="binding site" description="axial binding residue" evidence="5">
    <location>
        <position position="485"/>
    </location>
    <ligand>
        <name>heme</name>
        <dbReference type="ChEBI" id="CHEBI:30413"/>
    </ligand>
    <ligandPart>
        <name>Fe</name>
        <dbReference type="ChEBI" id="CHEBI:18248"/>
    </ligandPart>
</feature>
<dbReference type="PRINTS" id="PR00465">
    <property type="entry name" value="EP450IV"/>
</dbReference>
<comment type="cofactor">
    <cofactor evidence="1 5">
        <name>heme</name>
        <dbReference type="ChEBI" id="CHEBI:30413"/>
    </cofactor>
</comment>
<dbReference type="SUPFAM" id="SSF48264">
    <property type="entry name" value="Cytochrome P450"/>
    <property type="match status" value="1"/>
</dbReference>
<comment type="caution">
    <text evidence="7">The sequence shown here is derived from an EMBL/GenBank/DDBJ whole genome shotgun (WGS) entry which is preliminary data.</text>
</comment>
<dbReference type="EMBL" id="CBTN010000059">
    <property type="protein sequence ID" value="CDH58661.1"/>
    <property type="molecule type" value="Genomic_DNA"/>
</dbReference>
<evidence type="ECO:0000256" key="6">
    <source>
        <dbReference type="RuleBase" id="RU000461"/>
    </source>
</evidence>
<dbReference type="VEuPathDB" id="FungiDB:LCOR_09513.1"/>
<dbReference type="InterPro" id="IPR001128">
    <property type="entry name" value="Cyt_P450"/>
</dbReference>
<dbReference type="GO" id="GO:0020037">
    <property type="term" value="F:heme binding"/>
    <property type="evidence" value="ECO:0007669"/>
    <property type="project" value="InterPro"/>
</dbReference>
<proteinExistence type="inferred from homology"/>
<dbReference type="STRING" id="1263082.A0A068SBP8"/>
<evidence type="ECO:0000256" key="2">
    <source>
        <dbReference type="ARBA" id="ARBA00010617"/>
    </source>
</evidence>
<keyword evidence="6" id="KW-0503">Monooxygenase</keyword>